<name>A0A8J3BRN9_9ACTN</name>
<dbReference type="SUPFAM" id="SSF50405">
    <property type="entry name" value="Actin-crosslinking proteins"/>
    <property type="match status" value="1"/>
</dbReference>
<organism evidence="2 3">
    <name type="scientific">Pilimelia terevasa</name>
    <dbReference type="NCBI Taxonomy" id="53372"/>
    <lineage>
        <taxon>Bacteria</taxon>
        <taxon>Bacillati</taxon>
        <taxon>Actinomycetota</taxon>
        <taxon>Actinomycetes</taxon>
        <taxon>Micromonosporales</taxon>
        <taxon>Micromonosporaceae</taxon>
        <taxon>Pilimelia</taxon>
    </lineage>
</organism>
<proteinExistence type="predicted"/>
<feature type="signal peptide" evidence="1">
    <location>
        <begin position="1"/>
        <end position="23"/>
    </location>
</feature>
<accession>A0A8J3BRN9</accession>
<gene>
    <name evidence="2" type="ORF">GCM10010124_21670</name>
</gene>
<dbReference type="EMBL" id="BMQC01000006">
    <property type="protein sequence ID" value="GGK28636.1"/>
    <property type="molecule type" value="Genomic_DNA"/>
</dbReference>
<dbReference type="RefSeq" id="WP_189114125.1">
    <property type="nucleotide sequence ID" value="NZ_BMQC01000006.1"/>
</dbReference>
<reference evidence="2" key="2">
    <citation type="submission" date="2020-09" db="EMBL/GenBank/DDBJ databases">
        <authorList>
            <person name="Sun Q."/>
            <person name="Ohkuma M."/>
        </authorList>
    </citation>
    <scope>NUCLEOTIDE SEQUENCE</scope>
    <source>
        <strain evidence="2">JCM 3091</strain>
    </source>
</reference>
<keyword evidence="1" id="KW-0732">Signal</keyword>
<comment type="caution">
    <text evidence="2">The sequence shown here is derived from an EMBL/GenBank/DDBJ whole genome shotgun (WGS) entry which is preliminary data.</text>
</comment>
<evidence type="ECO:0000256" key="1">
    <source>
        <dbReference type="SAM" id="SignalP"/>
    </source>
</evidence>
<dbReference type="CDD" id="cd00257">
    <property type="entry name" value="beta-trefoil_FSCN-like"/>
    <property type="match status" value="1"/>
</dbReference>
<dbReference type="AlphaFoldDB" id="A0A8J3BRN9"/>
<keyword evidence="3" id="KW-1185">Reference proteome</keyword>
<dbReference type="Gene3D" id="2.80.10.50">
    <property type="match status" value="1"/>
</dbReference>
<sequence length="192" mass="20767">MKRTIVTAAVVLGSLALPAVAEAAPTAPSGNVARQLSDAARAGRADCGRSSLFRTQPDGRTVYASNEMDYTGALANLVRLRAPADGPWEELDICAHLDGGSTYLTFQSIANDKYLSAELGATGIDYGMVRARGERIGPWEKFDIDCDGDEGPCYLKSLANNRYLSVEEGHSGTRKNMLRARSATKGEWERFF</sequence>
<feature type="chain" id="PRO_5035253614" evidence="1">
    <location>
        <begin position="24"/>
        <end position="192"/>
    </location>
</feature>
<dbReference type="InterPro" id="IPR008999">
    <property type="entry name" value="Actin-crosslinking"/>
</dbReference>
<evidence type="ECO:0000313" key="2">
    <source>
        <dbReference type="EMBL" id="GGK28636.1"/>
    </source>
</evidence>
<evidence type="ECO:0000313" key="3">
    <source>
        <dbReference type="Proteomes" id="UP000662200"/>
    </source>
</evidence>
<dbReference type="Proteomes" id="UP000662200">
    <property type="component" value="Unassembled WGS sequence"/>
</dbReference>
<reference evidence="2" key="1">
    <citation type="journal article" date="2014" name="Int. J. Syst. Evol. Microbiol.">
        <title>Complete genome sequence of Corynebacterium casei LMG S-19264T (=DSM 44701T), isolated from a smear-ripened cheese.</title>
        <authorList>
            <consortium name="US DOE Joint Genome Institute (JGI-PGF)"/>
            <person name="Walter F."/>
            <person name="Albersmeier A."/>
            <person name="Kalinowski J."/>
            <person name="Ruckert C."/>
        </authorList>
    </citation>
    <scope>NUCLEOTIDE SEQUENCE</scope>
    <source>
        <strain evidence="2">JCM 3091</strain>
    </source>
</reference>
<protein>
    <submittedName>
        <fullName evidence="2">Uncharacterized protein</fullName>
    </submittedName>
</protein>